<evidence type="ECO:0000313" key="3">
    <source>
        <dbReference type="Proteomes" id="UP001153737"/>
    </source>
</evidence>
<dbReference type="Proteomes" id="UP001153737">
    <property type="component" value="Chromosome 15"/>
</dbReference>
<keyword evidence="3" id="KW-1185">Reference proteome</keyword>
<accession>A0A9P0DLH5</accession>
<evidence type="ECO:0008006" key="4">
    <source>
        <dbReference type="Google" id="ProtNLM"/>
    </source>
</evidence>
<keyword evidence="1" id="KW-0732">Signal</keyword>
<evidence type="ECO:0000256" key="1">
    <source>
        <dbReference type="SAM" id="SignalP"/>
    </source>
</evidence>
<evidence type="ECO:0000313" key="2">
    <source>
        <dbReference type="EMBL" id="CAH1154233.1"/>
    </source>
</evidence>
<proteinExistence type="predicted"/>
<feature type="chain" id="PRO_5040298047" description="Protein TsetseEP domain-containing protein" evidence="1">
    <location>
        <begin position="24"/>
        <end position="225"/>
    </location>
</feature>
<gene>
    <name evidence="2" type="ORF">PHAECO_LOCUS4606</name>
</gene>
<organism evidence="2 3">
    <name type="scientific">Phaedon cochleariae</name>
    <name type="common">Mustard beetle</name>
    <dbReference type="NCBI Taxonomy" id="80249"/>
    <lineage>
        <taxon>Eukaryota</taxon>
        <taxon>Metazoa</taxon>
        <taxon>Ecdysozoa</taxon>
        <taxon>Arthropoda</taxon>
        <taxon>Hexapoda</taxon>
        <taxon>Insecta</taxon>
        <taxon>Pterygota</taxon>
        <taxon>Neoptera</taxon>
        <taxon>Endopterygota</taxon>
        <taxon>Coleoptera</taxon>
        <taxon>Polyphaga</taxon>
        <taxon>Cucujiformia</taxon>
        <taxon>Chrysomeloidea</taxon>
        <taxon>Chrysomelidae</taxon>
        <taxon>Chrysomelinae</taxon>
        <taxon>Chrysomelini</taxon>
        <taxon>Phaedon</taxon>
    </lineage>
</organism>
<name>A0A9P0DLH5_PHACE</name>
<dbReference type="EMBL" id="OU896721">
    <property type="protein sequence ID" value="CAH1154233.1"/>
    <property type="molecule type" value="Genomic_DNA"/>
</dbReference>
<dbReference type="OrthoDB" id="6769268at2759"/>
<sequence>MRTIMSLLALSSYFLNTLVVNQSIPTQAEQANLLANVQEVFEQVKLLTKDIAESTEKSVVNDIGITVTRAEYTLDLLEKITLMRLSCDGNSVCMLESRPVIKQLAQDGRKALGTCTDIASADITACSDRLANVTNSAIDRGQQLLDALGECSKKPGLAVISCYRNIIATDVLPVKKTLVGAIETHREAHFKAIEIREKGQACVDLTVKKYRDLLEKVLEEALKCT</sequence>
<dbReference type="AlphaFoldDB" id="A0A9P0DLH5"/>
<feature type="signal peptide" evidence="1">
    <location>
        <begin position="1"/>
        <end position="23"/>
    </location>
</feature>
<protein>
    <recommendedName>
        <fullName evidence="4">Protein TsetseEP domain-containing protein</fullName>
    </recommendedName>
</protein>
<reference evidence="2" key="1">
    <citation type="submission" date="2022-01" db="EMBL/GenBank/DDBJ databases">
        <authorList>
            <person name="King R."/>
        </authorList>
    </citation>
    <scope>NUCLEOTIDE SEQUENCE</scope>
</reference>
<reference evidence="2" key="2">
    <citation type="submission" date="2022-10" db="EMBL/GenBank/DDBJ databases">
        <authorList>
            <consortium name="ENA_rothamsted_submissions"/>
            <consortium name="culmorum"/>
            <person name="King R."/>
        </authorList>
    </citation>
    <scope>NUCLEOTIDE SEQUENCE</scope>
</reference>